<evidence type="ECO:0000313" key="1">
    <source>
        <dbReference type="EMBL" id="GAJ06205.1"/>
    </source>
</evidence>
<accession>X1VGG6</accession>
<proteinExistence type="predicted"/>
<comment type="caution">
    <text evidence="1">The sequence shown here is derived from an EMBL/GenBank/DDBJ whole genome shotgun (WGS) entry which is preliminary data.</text>
</comment>
<dbReference type="EMBL" id="BARW01030463">
    <property type="protein sequence ID" value="GAJ06205.1"/>
    <property type="molecule type" value="Genomic_DNA"/>
</dbReference>
<name>X1VGG6_9ZZZZ</name>
<sequence length="53" mass="6038">MLTTEELVEAIARAVLRASEILALHGPTAAEVYLRLFQLQWNRTRPLPLHTLN</sequence>
<reference evidence="1" key="1">
    <citation type="journal article" date="2014" name="Front. Microbiol.">
        <title>High frequency of phylogenetically diverse reductive dehalogenase-homologous genes in deep subseafloor sedimentary metagenomes.</title>
        <authorList>
            <person name="Kawai M."/>
            <person name="Futagami T."/>
            <person name="Toyoda A."/>
            <person name="Takaki Y."/>
            <person name="Nishi S."/>
            <person name="Hori S."/>
            <person name="Arai W."/>
            <person name="Tsubouchi T."/>
            <person name="Morono Y."/>
            <person name="Uchiyama I."/>
            <person name="Ito T."/>
            <person name="Fujiyama A."/>
            <person name="Inagaki F."/>
            <person name="Takami H."/>
        </authorList>
    </citation>
    <scope>NUCLEOTIDE SEQUENCE</scope>
    <source>
        <strain evidence="1">Expedition CK06-06</strain>
    </source>
</reference>
<gene>
    <name evidence="1" type="ORF">S12H4_48698</name>
</gene>
<organism evidence="1">
    <name type="scientific">marine sediment metagenome</name>
    <dbReference type="NCBI Taxonomy" id="412755"/>
    <lineage>
        <taxon>unclassified sequences</taxon>
        <taxon>metagenomes</taxon>
        <taxon>ecological metagenomes</taxon>
    </lineage>
</organism>
<dbReference type="AlphaFoldDB" id="X1VGG6"/>
<protein>
    <submittedName>
        <fullName evidence="1">Uncharacterized protein</fullName>
    </submittedName>
</protein>